<dbReference type="EMBL" id="JADQTO010000053">
    <property type="protein sequence ID" value="MBG0569106.1"/>
    <property type="molecule type" value="Genomic_DNA"/>
</dbReference>
<proteinExistence type="predicted"/>
<evidence type="ECO:0000313" key="1">
    <source>
        <dbReference type="EMBL" id="MBG0569106.1"/>
    </source>
</evidence>
<name>A0A931CLA4_9ACTN</name>
<dbReference type="RefSeq" id="WP_196420855.1">
    <property type="nucleotide sequence ID" value="NZ_JADQTO010000053.1"/>
</dbReference>
<protein>
    <submittedName>
        <fullName evidence="1">Uncharacterized protein</fullName>
    </submittedName>
</protein>
<comment type="caution">
    <text evidence="1">The sequence shown here is derived from an EMBL/GenBank/DDBJ whole genome shotgun (WGS) entry which is preliminary data.</text>
</comment>
<evidence type="ECO:0000313" key="3">
    <source>
        <dbReference type="Proteomes" id="UP000598146"/>
    </source>
</evidence>
<reference evidence="1" key="1">
    <citation type="submission" date="2020-11" db="EMBL/GenBank/DDBJ databases">
        <title>Isolation and identification of active actinomycetes.</title>
        <authorList>
            <person name="Sun X."/>
        </authorList>
    </citation>
    <scope>NUCLEOTIDE SEQUENCE</scope>
    <source>
        <strain evidence="1">NEAU-A11</strain>
    </source>
</reference>
<dbReference type="AlphaFoldDB" id="A0A931CLA4"/>
<accession>A0A931CLA4</accession>
<organism evidence="1 3">
    <name type="scientific">Actinoplanes aureus</name>
    <dbReference type="NCBI Taxonomy" id="2792083"/>
    <lineage>
        <taxon>Bacteria</taxon>
        <taxon>Bacillati</taxon>
        <taxon>Actinomycetota</taxon>
        <taxon>Actinomycetes</taxon>
        <taxon>Micromonosporales</taxon>
        <taxon>Micromonosporaceae</taxon>
        <taxon>Actinoplanes</taxon>
    </lineage>
</organism>
<gene>
    <name evidence="1" type="ORF">I4J89_47630</name>
    <name evidence="2" type="ORF">I4J89_47800</name>
</gene>
<keyword evidence="3" id="KW-1185">Reference proteome</keyword>
<dbReference type="EMBL" id="JADQTO010000055">
    <property type="protein sequence ID" value="MBG0569139.1"/>
    <property type="molecule type" value="Genomic_DNA"/>
</dbReference>
<sequence>MFSECVTINLADVDMAEHLSEDAAFRGNGYYIDVEGNTITITKDCLTEVFGELTEDEDGHYDGVHLWIGGLNYSIRPASPESRPTGGLR</sequence>
<dbReference type="Proteomes" id="UP000598146">
    <property type="component" value="Unassembled WGS sequence"/>
</dbReference>
<evidence type="ECO:0000313" key="2">
    <source>
        <dbReference type="EMBL" id="MBG0569139.1"/>
    </source>
</evidence>